<keyword evidence="2" id="KW-0540">Nuclease</keyword>
<organism evidence="2 3">
    <name type="scientific">Govanella unica</name>
    <dbReference type="NCBI Taxonomy" id="2975056"/>
    <lineage>
        <taxon>Bacteria</taxon>
        <taxon>Pseudomonadati</taxon>
        <taxon>Pseudomonadota</taxon>
        <taxon>Alphaproteobacteria</taxon>
        <taxon>Emcibacterales</taxon>
        <taxon>Govanellaceae</taxon>
        <taxon>Govanella</taxon>
    </lineage>
</organism>
<keyword evidence="3" id="KW-1185">Reference proteome</keyword>
<evidence type="ECO:0000259" key="1">
    <source>
        <dbReference type="Pfam" id="PF15515"/>
    </source>
</evidence>
<reference evidence="2" key="2">
    <citation type="journal article" date="2023" name="Syst. Appl. Microbiol.">
        <title>Govania unica gen. nov., sp. nov., a rare biosphere bacterium that represents a novel family in the class Alphaproteobacteria.</title>
        <authorList>
            <person name="Vandamme P."/>
            <person name="Peeters C."/>
            <person name="Hettiarachchi A."/>
            <person name="Cnockaert M."/>
            <person name="Carlier A."/>
        </authorList>
    </citation>
    <scope>NUCLEOTIDE SEQUENCE</scope>
    <source>
        <strain evidence="2">LMG 31809</strain>
    </source>
</reference>
<dbReference type="InterPro" id="IPR043004">
    <property type="entry name" value="MvaI_BcnI_cat"/>
</dbReference>
<accession>A0A9X3U0J9</accession>
<dbReference type="Pfam" id="PF15515">
    <property type="entry name" value="MvaI_BcnI"/>
    <property type="match status" value="1"/>
</dbReference>
<dbReference type="EMBL" id="JANWOI010000006">
    <property type="protein sequence ID" value="MDA5195116.1"/>
    <property type="molecule type" value="Genomic_DNA"/>
</dbReference>
<comment type="caution">
    <text evidence="2">The sequence shown here is derived from an EMBL/GenBank/DDBJ whole genome shotgun (WGS) entry which is preliminary data.</text>
</comment>
<feature type="domain" description="MvaI/BcnI restriction endonuclease" evidence="1">
    <location>
        <begin position="4"/>
        <end position="40"/>
    </location>
</feature>
<protein>
    <submittedName>
        <fullName evidence="2">MvaI/BcnI restriction endonuclease family protein</fullName>
    </submittedName>
</protein>
<dbReference type="Gene3D" id="3.40.210.20">
    <property type="entry name" value="MvaI/BcnI restriction endonuclease, catalytic domain"/>
    <property type="match status" value="1"/>
</dbReference>
<evidence type="ECO:0000313" key="3">
    <source>
        <dbReference type="Proteomes" id="UP001141619"/>
    </source>
</evidence>
<reference evidence="2" key="1">
    <citation type="submission" date="2022-08" db="EMBL/GenBank/DDBJ databases">
        <authorList>
            <person name="Vandamme P."/>
            <person name="Hettiarachchi A."/>
            <person name="Peeters C."/>
            <person name="Cnockaert M."/>
            <person name="Carlier A."/>
        </authorList>
    </citation>
    <scope>NUCLEOTIDE SEQUENCE</scope>
    <source>
        <strain evidence="2">LMG 31809</strain>
    </source>
</reference>
<gene>
    <name evidence="2" type="ORF">NYP16_14275</name>
</gene>
<evidence type="ECO:0000313" key="2">
    <source>
        <dbReference type="EMBL" id="MDA5195116.1"/>
    </source>
</evidence>
<name>A0A9X3U0J9_9PROT</name>
<dbReference type="RefSeq" id="WP_274944831.1">
    <property type="nucleotide sequence ID" value="NZ_JANWOI010000006.1"/>
</dbReference>
<dbReference type="GO" id="GO:0004519">
    <property type="term" value="F:endonuclease activity"/>
    <property type="evidence" value="ECO:0007669"/>
    <property type="project" value="UniProtKB-KW"/>
</dbReference>
<sequence>MVAELDISPNSVSEPDFMGWEIKQYGANDFERLTPKRPVTQVAAYRMTFCKVPDPDYLLWHIRDAAEPLLVAANSARVQLYELAAQIIARLHWAER</sequence>
<dbReference type="Proteomes" id="UP001141619">
    <property type="component" value="Unassembled WGS sequence"/>
</dbReference>
<keyword evidence="2" id="KW-0255">Endonuclease</keyword>
<proteinExistence type="predicted"/>
<keyword evidence="2" id="KW-0378">Hydrolase</keyword>
<dbReference type="InterPro" id="IPR029127">
    <property type="entry name" value="MvaI_BcnI"/>
</dbReference>
<dbReference type="AlphaFoldDB" id="A0A9X3U0J9"/>